<dbReference type="HOGENOM" id="CLU_3082843_0_0_9"/>
<protein>
    <submittedName>
        <fullName evidence="1">Uncharacterized protein</fullName>
    </submittedName>
</protein>
<dbReference type="EMBL" id="ABEE02000014">
    <property type="protein sequence ID" value="EDP24743.1"/>
    <property type="molecule type" value="Genomic_DNA"/>
</dbReference>
<evidence type="ECO:0000313" key="2">
    <source>
        <dbReference type="Proteomes" id="UP000003162"/>
    </source>
</evidence>
<reference evidence="1 2" key="2">
    <citation type="submission" date="2007-09" db="EMBL/GenBank/DDBJ databases">
        <authorList>
            <person name="Fulton L."/>
            <person name="Clifton S."/>
            <person name="Fulton B."/>
            <person name="Xu J."/>
            <person name="Minx P."/>
            <person name="Pepin K.H."/>
            <person name="Johnson M."/>
            <person name="Thiruvilangam P."/>
            <person name="Bhonagiri V."/>
            <person name="Nash W.E."/>
            <person name="Mardis E.R."/>
            <person name="Wilson R.K."/>
        </authorList>
    </citation>
    <scope>NUCLEOTIDE SEQUENCE [LARGE SCALE GENOMIC DNA]</scope>
    <source>
        <strain evidence="1 2">ATCC 33270</strain>
    </source>
</reference>
<organism evidence="1 2">
    <name type="scientific">Parvimonas micra ATCC 33270</name>
    <dbReference type="NCBI Taxonomy" id="411465"/>
    <lineage>
        <taxon>Bacteria</taxon>
        <taxon>Bacillati</taxon>
        <taxon>Bacillota</taxon>
        <taxon>Tissierellia</taxon>
        <taxon>Tissierellales</taxon>
        <taxon>Peptoniphilaceae</taxon>
        <taxon>Parvimonas</taxon>
    </lineage>
</organism>
<reference evidence="1 2" key="1">
    <citation type="submission" date="2007-09" db="EMBL/GenBank/DDBJ databases">
        <title>Draft genome sequence of Peptostreptococcus micros (ATCC 33270).</title>
        <authorList>
            <person name="Sudarsanam P."/>
            <person name="Ley R."/>
            <person name="Guruge J."/>
            <person name="Turnbaugh P.J."/>
            <person name="Mahowald M."/>
            <person name="Liep D."/>
            <person name="Gordon J."/>
        </authorList>
    </citation>
    <scope>NUCLEOTIDE SEQUENCE [LARGE SCALE GENOMIC DNA]</scope>
    <source>
        <strain evidence="1 2">ATCC 33270</strain>
    </source>
</reference>
<name>A8SIS1_9FIRM</name>
<dbReference type="AlphaFoldDB" id="A8SIS1"/>
<dbReference type="Proteomes" id="UP000003162">
    <property type="component" value="Unassembled WGS sequence"/>
</dbReference>
<proteinExistence type="predicted"/>
<accession>A8SIS1</accession>
<gene>
    <name evidence="1" type="ORF">PEPMIC_00187</name>
</gene>
<sequence>MICKKIDFTEEYSFLEYSFFVEIRSKIMIFSTIHLVLLVNKQNYEISRLRSK</sequence>
<evidence type="ECO:0000313" key="1">
    <source>
        <dbReference type="EMBL" id="EDP24743.1"/>
    </source>
</evidence>
<comment type="caution">
    <text evidence="1">The sequence shown here is derived from an EMBL/GenBank/DDBJ whole genome shotgun (WGS) entry which is preliminary data.</text>
</comment>